<evidence type="ECO:0000256" key="1">
    <source>
        <dbReference type="SAM" id="MobiDB-lite"/>
    </source>
</evidence>
<keyword evidence="3" id="KW-1185">Reference proteome</keyword>
<dbReference type="PANTHER" id="PTHR31606:SF1">
    <property type="entry name" value="WW DOMAIN BINDING PROTEIN 2, ISOFORM E"/>
    <property type="match status" value="1"/>
</dbReference>
<reference evidence="2" key="1">
    <citation type="submission" date="2023-11" db="EMBL/GenBank/DDBJ databases">
        <authorList>
            <person name="Alioto T."/>
            <person name="Alioto T."/>
            <person name="Gomez Garrido J."/>
        </authorList>
    </citation>
    <scope>NUCLEOTIDE SEQUENCE</scope>
</reference>
<dbReference type="EMBL" id="CAVMBE010000136">
    <property type="protein sequence ID" value="CAK4034786.1"/>
    <property type="molecule type" value="Genomic_DNA"/>
</dbReference>
<dbReference type="InterPro" id="IPR044852">
    <property type="entry name" value="WBP2-like"/>
</dbReference>
<evidence type="ECO:0000313" key="2">
    <source>
        <dbReference type="EMBL" id="CAK4034786.1"/>
    </source>
</evidence>
<dbReference type="AlphaFoldDB" id="A0AAI8Z991"/>
<proteinExistence type="predicted"/>
<feature type="region of interest" description="Disordered" evidence="1">
    <location>
        <begin position="184"/>
        <end position="265"/>
    </location>
</feature>
<accession>A0AAI8Z991</accession>
<dbReference type="Proteomes" id="UP001296104">
    <property type="component" value="Unassembled WGS sequence"/>
</dbReference>
<dbReference type="GO" id="GO:0031490">
    <property type="term" value="F:chromatin DNA binding"/>
    <property type="evidence" value="ECO:0007669"/>
    <property type="project" value="TreeGrafter"/>
</dbReference>
<evidence type="ECO:0008006" key="4">
    <source>
        <dbReference type="Google" id="ProtNLM"/>
    </source>
</evidence>
<evidence type="ECO:0000313" key="3">
    <source>
        <dbReference type="Proteomes" id="UP001296104"/>
    </source>
</evidence>
<name>A0AAI8Z991_9PEZI</name>
<dbReference type="GO" id="GO:0003713">
    <property type="term" value="F:transcription coactivator activity"/>
    <property type="evidence" value="ECO:0007669"/>
    <property type="project" value="InterPro"/>
</dbReference>
<dbReference type="PANTHER" id="PTHR31606">
    <property type="entry name" value="WW DOMAIN BINDING PROTEIN 2, ISOFORM E"/>
    <property type="match status" value="1"/>
</dbReference>
<protein>
    <recommendedName>
        <fullName evidence="4">WW domain-binding protein</fullName>
    </recommendedName>
</protein>
<sequence length="265" mass="28749">MSINWAMLSPETNPPFTPLPNEQLVHTSPTRVDISIKTPSHYPAQQQQHFELSHKADGGGKAYITNRRILYIPEKPTQRFQSFSAPILKIHDSHVSIPWFGANTWSALVQPTSGGGITCPSGGAVELKLTFNSGGASDFGTYYERVKEKAAQWLETARMNGDGSGSSRAAAENMAVNMEDLPAYSEESDGPLLPPTAVAAAAAQQSSSPVLQQTRDSGIGMEDSRPQPRPTDNAFSPPSEPPPGYEESQLAGLEEEVERRRQDQS</sequence>
<gene>
    <name evidence="2" type="ORF">LECACI_7A009944</name>
</gene>
<dbReference type="SUPFAM" id="SSF50729">
    <property type="entry name" value="PH domain-like"/>
    <property type="match status" value="1"/>
</dbReference>
<comment type="caution">
    <text evidence="2">The sequence shown here is derived from an EMBL/GenBank/DDBJ whole genome shotgun (WGS) entry which is preliminary data.</text>
</comment>
<organism evidence="2 3">
    <name type="scientific">Lecanosticta acicola</name>
    <dbReference type="NCBI Taxonomy" id="111012"/>
    <lineage>
        <taxon>Eukaryota</taxon>
        <taxon>Fungi</taxon>
        <taxon>Dikarya</taxon>
        <taxon>Ascomycota</taxon>
        <taxon>Pezizomycotina</taxon>
        <taxon>Dothideomycetes</taxon>
        <taxon>Dothideomycetidae</taxon>
        <taxon>Mycosphaerellales</taxon>
        <taxon>Mycosphaerellaceae</taxon>
        <taxon>Lecanosticta</taxon>
    </lineage>
</organism>
<feature type="compositionally biased region" description="Low complexity" evidence="1">
    <location>
        <begin position="195"/>
        <end position="213"/>
    </location>
</feature>
<dbReference type="GO" id="GO:0005634">
    <property type="term" value="C:nucleus"/>
    <property type="evidence" value="ECO:0007669"/>
    <property type="project" value="TreeGrafter"/>
</dbReference>
<dbReference type="CDD" id="cd13214">
    <property type="entry name" value="PH-GRAM_WBP2"/>
    <property type="match status" value="1"/>
</dbReference>